<dbReference type="EMBL" id="JAJUWU010000009">
    <property type="protein sequence ID" value="MCE7028494.1"/>
    <property type="molecule type" value="Genomic_DNA"/>
</dbReference>
<reference evidence="1" key="1">
    <citation type="submission" date="2022-01" db="EMBL/GenBank/DDBJ databases">
        <title>Jiella avicenniae sp. nov., a novel endophytic bacterium isolated from bark of Avicennia marina.</title>
        <authorList>
            <person name="Tuo L."/>
        </authorList>
    </citation>
    <scope>NUCLEOTIDE SEQUENCE</scope>
    <source>
        <strain evidence="1">CBK1P-4</strain>
    </source>
</reference>
<keyword evidence="2" id="KW-1185">Reference proteome</keyword>
<accession>A0A9X1T558</accession>
<organism evidence="1 2">
    <name type="scientific">Jiella avicenniae</name>
    <dbReference type="NCBI Taxonomy" id="2907202"/>
    <lineage>
        <taxon>Bacteria</taxon>
        <taxon>Pseudomonadati</taxon>
        <taxon>Pseudomonadota</taxon>
        <taxon>Alphaproteobacteria</taxon>
        <taxon>Hyphomicrobiales</taxon>
        <taxon>Aurantimonadaceae</taxon>
        <taxon>Jiella</taxon>
    </lineage>
</organism>
<dbReference type="RefSeq" id="WP_233719652.1">
    <property type="nucleotide sequence ID" value="NZ_JAJUWU010000009.1"/>
</dbReference>
<dbReference type="Proteomes" id="UP001139035">
    <property type="component" value="Unassembled WGS sequence"/>
</dbReference>
<dbReference type="AlphaFoldDB" id="A0A9X1T558"/>
<protein>
    <submittedName>
        <fullName evidence="1">Uncharacterized protein</fullName>
    </submittedName>
</protein>
<evidence type="ECO:0000313" key="2">
    <source>
        <dbReference type="Proteomes" id="UP001139035"/>
    </source>
</evidence>
<proteinExistence type="predicted"/>
<evidence type="ECO:0000313" key="1">
    <source>
        <dbReference type="EMBL" id="MCE7028494.1"/>
    </source>
</evidence>
<gene>
    <name evidence="1" type="ORF">LZD57_10880</name>
</gene>
<sequence length="81" mass="8983">MTSATIETLGDLRDYGMSLTWYCAGCSGRIALTLAEAIERFGSGQRYINWQLPGFECSRCSDRRTTMIVQPVPDGYALPGR</sequence>
<comment type="caution">
    <text evidence="1">The sequence shown here is derived from an EMBL/GenBank/DDBJ whole genome shotgun (WGS) entry which is preliminary data.</text>
</comment>
<name>A0A9X1T558_9HYPH</name>